<comment type="caution">
    <text evidence="1">The sequence shown here is derived from an EMBL/GenBank/DDBJ whole genome shotgun (WGS) entry which is preliminary data.</text>
</comment>
<name>A0A9P1CMA6_9DINO</name>
<dbReference type="EMBL" id="CAMXCT020001931">
    <property type="protein sequence ID" value="CAL1147644.1"/>
    <property type="molecule type" value="Genomic_DNA"/>
</dbReference>
<reference evidence="2 3" key="2">
    <citation type="submission" date="2024-05" db="EMBL/GenBank/DDBJ databases">
        <authorList>
            <person name="Chen Y."/>
            <person name="Shah S."/>
            <person name="Dougan E. K."/>
            <person name="Thang M."/>
            <person name="Chan C."/>
        </authorList>
    </citation>
    <scope>NUCLEOTIDE SEQUENCE [LARGE SCALE GENOMIC DNA]</scope>
</reference>
<proteinExistence type="predicted"/>
<protein>
    <submittedName>
        <fullName evidence="1">Uncharacterized protein</fullName>
    </submittedName>
</protein>
<accession>A0A9P1CMA6</accession>
<dbReference type="Proteomes" id="UP001152797">
    <property type="component" value="Unassembled WGS sequence"/>
</dbReference>
<dbReference type="EMBL" id="CAMXCT010001931">
    <property type="protein sequence ID" value="CAI3994269.1"/>
    <property type="molecule type" value="Genomic_DNA"/>
</dbReference>
<evidence type="ECO:0000313" key="2">
    <source>
        <dbReference type="EMBL" id="CAL4781581.1"/>
    </source>
</evidence>
<keyword evidence="3" id="KW-1185">Reference proteome</keyword>
<dbReference type="AlphaFoldDB" id="A0A9P1CMA6"/>
<organism evidence="1">
    <name type="scientific">Cladocopium goreaui</name>
    <dbReference type="NCBI Taxonomy" id="2562237"/>
    <lineage>
        <taxon>Eukaryota</taxon>
        <taxon>Sar</taxon>
        <taxon>Alveolata</taxon>
        <taxon>Dinophyceae</taxon>
        <taxon>Suessiales</taxon>
        <taxon>Symbiodiniaceae</taxon>
        <taxon>Cladocopium</taxon>
    </lineage>
</organism>
<dbReference type="OrthoDB" id="436363at2759"/>
<gene>
    <name evidence="1" type="ORF">C1SCF055_LOCUS20926</name>
</gene>
<evidence type="ECO:0000313" key="3">
    <source>
        <dbReference type="Proteomes" id="UP001152797"/>
    </source>
</evidence>
<dbReference type="EMBL" id="CAMXCT030001931">
    <property type="protein sequence ID" value="CAL4781581.1"/>
    <property type="molecule type" value="Genomic_DNA"/>
</dbReference>
<reference evidence="1" key="1">
    <citation type="submission" date="2022-10" db="EMBL/GenBank/DDBJ databases">
        <authorList>
            <person name="Chen Y."/>
            <person name="Dougan E. K."/>
            <person name="Chan C."/>
            <person name="Rhodes N."/>
            <person name="Thang M."/>
        </authorList>
    </citation>
    <scope>NUCLEOTIDE SEQUENCE</scope>
</reference>
<evidence type="ECO:0000313" key="1">
    <source>
        <dbReference type="EMBL" id="CAI3994269.1"/>
    </source>
</evidence>
<sequence length="75" mass="8595">MALLGPSRLAGQFFPWFFQHFPATAEVCLAHHVLRGPPQVGLSRQNRLLNEKELLEELMSLRFWVGRLGSGHVWI</sequence>